<proteinExistence type="predicted"/>
<gene>
    <name evidence="2" type="ORF">SAMN05444158_0362</name>
</gene>
<feature type="region of interest" description="Disordered" evidence="1">
    <location>
        <begin position="1"/>
        <end position="24"/>
    </location>
</feature>
<name>A0A1H1MW63_9BRAD</name>
<dbReference type="EMBL" id="LT629750">
    <property type="protein sequence ID" value="SDR90179.1"/>
    <property type="molecule type" value="Genomic_DNA"/>
</dbReference>
<protein>
    <submittedName>
        <fullName evidence="2">Uncharacterized protein</fullName>
    </submittedName>
</protein>
<dbReference type="RefSeq" id="WP_244548938.1">
    <property type="nucleotide sequence ID" value="NZ_LT629750.1"/>
</dbReference>
<accession>A0A1H1MW63</accession>
<organism evidence="2 3">
    <name type="scientific">Bradyrhizobium canariense</name>
    <dbReference type="NCBI Taxonomy" id="255045"/>
    <lineage>
        <taxon>Bacteria</taxon>
        <taxon>Pseudomonadati</taxon>
        <taxon>Pseudomonadota</taxon>
        <taxon>Alphaproteobacteria</taxon>
        <taxon>Hyphomicrobiales</taxon>
        <taxon>Nitrobacteraceae</taxon>
        <taxon>Bradyrhizobium</taxon>
    </lineage>
</organism>
<evidence type="ECO:0000313" key="2">
    <source>
        <dbReference type="EMBL" id="SDR90179.1"/>
    </source>
</evidence>
<dbReference type="AlphaFoldDB" id="A0A1H1MW63"/>
<evidence type="ECO:0000256" key="1">
    <source>
        <dbReference type="SAM" id="MobiDB-lite"/>
    </source>
</evidence>
<sequence length="83" mass="9109">MRAQRVSNSLGAHKNGTHRNNGEIEGLQSQLALFNQQIEELEKRQPESSKIDALKAGALLLSRQIDDLRCAQATDELAGLLAK</sequence>
<keyword evidence="3" id="KW-1185">Reference proteome</keyword>
<evidence type="ECO:0000313" key="3">
    <source>
        <dbReference type="Proteomes" id="UP000243904"/>
    </source>
</evidence>
<dbReference type="Proteomes" id="UP000243904">
    <property type="component" value="Chromosome I"/>
</dbReference>
<reference evidence="3" key="1">
    <citation type="submission" date="2016-10" db="EMBL/GenBank/DDBJ databases">
        <authorList>
            <person name="Varghese N."/>
            <person name="Submissions S."/>
        </authorList>
    </citation>
    <scope>NUCLEOTIDE SEQUENCE [LARGE SCALE GENOMIC DNA]</scope>
    <source>
        <strain evidence="3">GAS369</strain>
    </source>
</reference>
<feature type="compositionally biased region" description="Polar residues" evidence="1">
    <location>
        <begin position="1"/>
        <end position="10"/>
    </location>
</feature>